<protein>
    <submittedName>
        <fullName evidence="1">Uncharacterized protein</fullName>
    </submittedName>
</protein>
<gene>
    <name evidence="1" type="ORF">F7018_05390</name>
</gene>
<sequence length="13" mass="1516">MFTNCIIISIVFD</sequence>
<organism evidence="1 2">
    <name type="scientific">Tenacibaculum aiptasiae</name>
    <dbReference type="NCBI Taxonomy" id="426481"/>
    <lineage>
        <taxon>Bacteria</taxon>
        <taxon>Pseudomonadati</taxon>
        <taxon>Bacteroidota</taxon>
        <taxon>Flavobacteriia</taxon>
        <taxon>Flavobacteriales</taxon>
        <taxon>Flavobacteriaceae</taxon>
        <taxon>Tenacibaculum</taxon>
    </lineage>
</organism>
<accession>A0A7J5AR85</accession>
<dbReference type="Proteomes" id="UP000467305">
    <property type="component" value="Unassembled WGS sequence"/>
</dbReference>
<name>A0A7J5AR85_9FLAO</name>
<keyword evidence="2" id="KW-1185">Reference proteome</keyword>
<proteinExistence type="predicted"/>
<dbReference type="EMBL" id="WAAU01000008">
    <property type="protein sequence ID" value="KAB1160052.1"/>
    <property type="molecule type" value="Genomic_DNA"/>
</dbReference>
<reference evidence="1 2" key="1">
    <citation type="submission" date="2019-09" db="EMBL/GenBank/DDBJ databases">
        <authorList>
            <person name="Cao W.R."/>
        </authorList>
    </citation>
    <scope>NUCLEOTIDE SEQUENCE [LARGE SCALE GENOMIC DNA]</scope>
    <source>
        <strain evidence="2">a4</strain>
    </source>
</reference>
<evidence type="ECO:0000313" key="1">
    <source>
        <dbReference type="EMBL" id="KAB1160052.1"/>
    </source>
</evidence>
<evidence type="ECO:0000313" key="2">
    <source>
        <dbReference type="Proteomes" id="UP000467305"/>
    </source>
</evidence>
<comment type="caution">
    <text evidence="1">The sequence shown here is derived from an EMBL/GenBank/DDBJ whole genome shotgun (WGS) entry which is preliminary data.</text>
</comment>